<reference evidence="8 9" key="1">
    <citation type="submission" date="2019-08" db="EMBL/GenBank/DDBJ databases">
        <title>In-depth cultivation of the pig gut microbiome towards novel bacterial diversity and tailored functional studies.</title>
        <authorList>
            <person name="Wylensek D."/>
            <person name="Hitch T.C.A."/>
            <person name="Clavel T."/>
        </authorList>
    </citation>
    <scope>NUCLEOTIDE SEQUENCE [LARGE SCALE GENOMIC DNA]</scope>
    <source>
        <strain evidence="8 9">WCA-693-APC-5D-A</strain>
    </source>
</reference>
<keyword evidence="4" id="KW-0143">Chaperone</keyword>
<evidence type="ECO:0000256" key="3">
    <source>
        <dbReference type="ARBA" id="ARBA00022795"/>
    </source>
</evidence>
<name>A0A6I2UDC1_9FIRM</name>
<dbReference type="AlphaFoldDB" id="A0A6I2UDC1"/>
<evidence type="ECO:0000256" key="7">
    <source>
        <dbReference type="ARBA" id="ARBA00093797"/>
    </source>
</evidence>
<dbReference type="Pfam" id="PF05400">
    <property type="entry name" value="FliT"/>
    <property type="match status" value="1"/>
</dbReference>
<keyword evidence="9" id="KW-1185">Reference proteome</keyword>
<comment type="subcellular location">
    <subcellularLocation>
        <location evidence="1">Cytoplasm</location>
        <location evidence="1">Cytosol</location>
    </subcellularLocation>
</comment>
<gene>
    <name evidence="8" type="ORF">FYJ84_02380</name>
</gene>
<protein>
    <recommendedName>
        <fullName evidence="7">Flagellar protein FliT</fullName>
    </recommendedName>
</protein>
<evidence type="ECO:0000256" key="1">
    <source>
        <dbReference type="ARBA" id="ARBA00004514"/>
    </source>
</evidence>
<comment type="function">
    <text evidence="5">May act as an export chaperone for the filament capping protein FliD.</text>
</comment>
<dbReference type="InterPro" id="IPR008622">
    <property type="entry name" value="FliT"/>
</dbReference>
<organism evidence="8 9">
    <name type="scientific">Anaerovibrio slackiae</name>
    <dbReference type="NCBI Taxonomy" id="2652309"/>
    <lineage>
        <taxon>Bacteria</taxon>
        <taxon>Bacillati</taxon>
        <taxon>Bacillota</taxon>
        <taxon>Negativicutes</taxon>
        <taxon>Selenomonadales</taxon>
        <taxon>Selenomonadaceae</taxon>
        <taxon>Anaerovibrio</taxon>
    </lineage>
</organism>
<proteinExistence type="inferred from homology"/>
<keyword evidence="3" id="KW-1005">Bacterial flagellum biogenesis</keyword>
<keyword evidence="8" id="KW-0966">Cell projection</keyword>
<evidence type="ECO:0000313" key="8">
    <source>
        <dbReference type="EMBL" id="MSU07835.1"/>
    </source>
</evidence>
<dbReference type="Proteomes" id="UP000433181">
    <property type="component" value="Unassembled WGS sequence"/>
</dbReference>
<sequence length="122" mass="14446">MQPPKLKRPVPKYTEKQLWERYLGATEELLKFIKAGDIDTFLELVDQRQQLMEMMQALPESERDFSSTPECDAMREQIKPMDMQIMYKARTWLNKSRRNNAQVRNYDVTGYGANAGLFSREY</sequence>
<evidence type="ECO:0000313" key="9">
    <source>
        <dbReference type="Proteomes" id="UP000433181"/>
    </source>
</evidence>
<evidence type="ECO:0000256" key="4">
    <source>
        <dbReference type="ARBA" id="ARBA00023186"/>
    </source>
</evidence>
<keyword evidence="2" id="KW-0963">Cytoplasm</keyword>
<accession>A0A6I2UDC1</accession>
<comment type="similarity">
    <text evidence="6">Belongs to the bacillales FliT family.</text>
</comment>
<evidence type="ECO:0000256" key="2">
    <source>
        <dbReference type="ARBA" id="ARBA00022490"/>
    </source>
</evidence>
<evidence type="ECO:0000256" key="6">
    <source>
        <dbReference type="ARBA" id="ARBA00093785"/>
    </source>
</evidence>
<evidence type="ECO:0000256" key="5">
    <source>
        <dbReference type="ARBA" id="ARBA00093765"/>
    </source>
</evidence>
<dbReference type="EMBL" id="VUNR01000003">
    <property type="protein sequence ID" value="MSU07835.1"/>
    <property type="molecule type" value="Genomic_DNA"/>
</dbReference>
<keyword evidence="8" id="KW-0969">Cilium</keyword>
<keyword evidence="8" id="KW-0282">Flagellum</keyword>
<comment type="caution">
    <text evidence="8">The sequence shown here is derived from an EMBL/GenBank/DDBJ whole genome shotgun (WGS) entry which is preliminary data.</text>
</comment>